<comment type="caution">
    <text evidence="1">The sequence shown here is derived from an EMBL/GenBank/DDBJ whole genome shotgun (WGS) entry which is preliminary data.</text>
</comment>
<dbReference type="EMBL" id="BARV01034331">
    <property type="protein sequence ID" value="GAI58369.1"/>
    <property type="molecule type" value="Genomic_DNA"/>
</dbReference>
<name>X1RS63_9ZZZZ</name>
<reference evidence="1" key="1">
    <citation type="journal article" date="2014" name="Front. Microbiol.">
        <title>High frequency of phylogenetically diverse reductive dehalogenase-homologous genes in deep subseafloor sedimentary metagenomes.</title>
        <authorList>
            <person name="Kawai M."/>
            <person name="Futagami T."/>
            <person name="Toyoda A."/>
            <person name="Takaki Y."/>
            <person name="Nishi S."/>
            <person name="Hori S."/>
            <person name="Arai W."/>
            <person name="Tsubouchi T."/>
            <person name="Morono Y."/>
            <person name="Uchiyama I."/>
            <person name="Ito T."/>
            <person name="Fujiyama A."/>
            <person name="Inagaki F."/>
            <person name="Takami H."/>
        </authorList>
    </citation>
    <scope>NUCLEOTIDE SEQUENCE</scope>
    <source>
        <strain evidence="1">Expedition CK06-06</strain>
    </source>
</reference>
<sequence length="135" mass="15380">NNGYLGLGPEIIKADIDVNDADLKTKCLILFGRPETNKIAQEFKNIFPVKFDGDKFTWQGTTYEQPTQGAAQIVENPRDPKSLMIMYAGLSGEATQKFCDLRLYSADASYVIFDRDKELLRGDWKMDSDLVWNFE</sequence>
<accession>X1RS63</accession>
<evidence type="ECO:0000313" key="1">
    <source>
        <dbReference type="EMBL" id="GAI58369.1"/>
    </source>
</evidence>
<feature type="non-terminal residue" evidence="1">
    <location>
        <position position="1"/>
    </location>
</feature>
<dbReference type="AlphaFoldDB" id="X1RS63"/>
<protein>
    <submittedName>
        <fullName evidence="1">Uncharacterized protein</fullName>
    </submittedName>
</protein>
<organism evidence="1">
    <name type="scientific">marine sediment metagenome</name>
    <dbReference type="NCBI Taxonomy" id="412755"/>
    <lineage>
        <taxon>unclassified sequences</taxon>
        <taxon>metagenomes</taxon>
        <taxon>ecological metagenomes</taxon>
    </lineage>
</organism>
<proteinExistence type="predicted"/>
<gene>
    <name evidence="1" type="ORF">S06H3_53786</name>
</gene>